<keyword evidence="1" id="KW-0472">Membrane</keyword>
<dbReference type="EMBL" id="BAABHQ010000012">
    <property type="protein sequence ID" value="GAA4884990.1"/>
    <property type="molecule type" value="Genomic_DNA"/>
</dbReference>
<keyword evidence="3" id="KW-1185">Reference proteome</keyword>
<evidence type="ECO:0000313" key="3">
    <source>
        <dbReference type="Proteomes" id="UP001500457"/>
    </source>
</evidence>
<feature type="transmembrane region" description="Helical" evidence="1">
    <location>
        <begin position="184"/>
        <end position="201"/>
    </location>
</feature>
<feature type="transmembrane region" description="Helical" evidence="1">
    <location>
        <begin position="66"/>
        <end position="84"/>
    </location>
</feature>
<organism evidence="2 3">
    <name type="scientific">Actinomycetospora straminea</name>
    <dbReference type="NCBI Taxonomy" id="663607"/>
    <lineage>
        <taxon>Bacteria</taxon>
        <taxon>Bacillati</taxon>
        <taxon>Actinomycetota</taxon>
        <taxon>Actinomycetes</taxon>
        <taxon>Pseudonocardiales</taxon>
        <taxon>Pseudonocardiaceae</taxon>
        <taxon>Actinomycetospora</taxon>
    </lineage>
</organism>
<gene>
    <name evidence="2" type="ORF">GCM10023203_41560</name>
</gene>
<name>A0ABP9ET83_9PSEU</name>
<feature type="transmembrane region" description="Helical" evidence="1">
    <location>
        <begin position="153"/>
        <end position="172"/>
    </location>
</feature>
<reference evidence="3" key="1">
    <citation type="journal article" date="2019" name="Int. J. Syst. Evol. Microbiol.">
        <title>The Global Catalogue of Microorganisms (GCM) 10K type strain sequencing project: providing services to taxonomists for standard genome sequencing and annotation.</title>
        <authorList>
            <consortium name="The Broad Institute Genomics Platform"/>
            <consortium name="The Broad Institute Genome Sequencing Center for Infectious Disease"/>
            <person name="Wu L."/>
            <person name="Ma J."/>
        </authorList>
    </citation>
    <scope>NUCLEOTIDE SEQUENCE [LARGE SCALE GENOMIC DNA]</scope>
    <source>
        <strain evidence="3">JCM 17983</strain>
    </source>
</reference>
<feature type="transmembrane region" description="Helical" evidence="1">
    <location>
        <begin position="277"/>
        <end position="295"/>
    </location>
</feature>
<keyword evidence="1" id="KW-1133">Transmembrane helix</keyword>
<feature type="transmembrane region" description="Helical" evidence="1">
    <location>
        <begin position="247"/>
        <end position="270"/>
    </location>
</feature>
<evidence type="ECO:0008006" key="4">
    <source>
        <dbReference type="Google" id="ProtNLM"/>
    </source>
</evidence>
<feature type="transmembrane region" description="Helical" evidence="1">
    <location>
        <begin position="369"/>
        <end position="388"/>
    </location>
</feature>
<dbReference type="Proteomes" id="UP001500457">
    <property type="component" value="Unassembled WGS sequence"/>
</dbReference>
<feature type="transmembrane region" description="Helical" evidence="1">
    <location>
        <begin position="301"/>
        <end position="324"/>
    </location>
</feature>
<accession>A0ABP9ET83</accession>
<dbReference type="InterPro" id="IPR009339">
    <property type="entry name" value="DUF998"/>
</dbReference>
<feature type="transmembrane region" description="Helical" evidence="1">
    <location>
        <begin position="336"/>
        <end position="357"/>
    </location>
</feature>
<comment type="caution">
    <text evidence="2">The sequence shown here is derived from an EMBL/GenBank/DDBJ whole genome shotgun (WGS) entry which is preliminary data.</text>
</comment>
<evidence type="ECO:0000256" key="1">
    <source>
        <dbReference type="SAM" id="Phobius"/>
    </source>
</evidence>
<feature type="transmembrane region" description="Helical" evidence="1">
    <location>
        <begin position="20"/>
        <end position="38"/>
    </location>
</feature>
<dbReference type="RefSeq" id="WP_274232514.1">
    <property type="nucleotide sequence ID" value="NZ_BAABHQ010000012.1"/>
</dbReference>
<dbReference type="Pfam" id="PF06197">
    <property type="entry name" value="DUF998"/>
    <property type="match status" value="2"/>
</dbReference>
<feature type="transmembrane region" description="Helical" evidence="1">
    <location>
        <begin position="120"/>
        <end position="141"/>
    </location>
</feature>
<feature type="transmembrane region" description="Helical" evidence="1">
    <location>
        <begin position="208"/>
        <end position="227"/>
    </location>
</feature>
<sequence length="400" mass="40628">MATPARERELAPARAHPAGVAALALAAPVVLVVGALLAEAAQPPGAYDAVGQTVSTLAGRAATDRWIMAGALALVGVLYLLVAAGLRGVPRAARAVLGLGGAAVVVAALAAQPAHGSSTVHMAATVTGAVTFVLWPIPLVADRRLDPVLRRGSLVAVVAMLALLGWLCAQAWTDGASLGAAERALLLGEMVWPLVVTARVARVPPATAVAVLGPVVFVVGVLAAQAAQPGPDPLDQSLSALSGHAATSRWIMTGTLVLVGALTVLTALALRPRVPPAAWRLLAAGGAFLVVTGLSPQPVGGYSAVHMVAGGLAWAAYTTWPLGLVASPAVDRRLRVASAVATGVLVVLVAWFAVQLVTTGTWYGLSERIVVLAQAVWPVVVAAHVSGWSRSRVRSRGEDH</sequence>
<feature type="transmembrane region" description="Helical" evidence="1">
    <location>
        <begin position="96"/>
        <end position="114"/>
    </location>
</feature>
<evidence type="ECO:0000313" key="2">
    <source>
        <dbReference type="EMBL" id="GAA4884990.1"/>
    </source>
</evidence>
<proteinExistence type="predicted"/>
<keyword evidence="1" id="KW-0812">Transmembrane</keyword>
<protein>
    <recommendedName>
        <fullName evidence="4">DUF998 domain-containing protein</fullName>
    </recommendedName>
</protein>